<sequence length="240" mass="28191">NGSTMAHGQPPYGYRVEEQDGKSVFVIDEKEAQIIRLIFDFYIEGLNRAEIVDKLNTMGVETWQDKNGIRCKQRPNSRWSVSTVSMILSNETYSGVWHYRKKETVNGKKVLRAREEWLPVAVPAIVSPETWKTVQEKRKTNKKRAKRNRKYSYLLVGHITCGHCGLSINGNAKQGKKRMYFYYRCNGRDKRTVRNCKIPRFRVEVVDAAVWEWIRDVMSDSIQLREELENRWAEQERENA</sequence>
<dbReference type="PANTHER" id="PTHR30461:SF23">
    <property type="entry name" value="DNA RECOMBINASE-RELATED"/>
    <property type="match status" value="1"/>
</dbReference>
<dbReference type="InterPro" id="IPR025827">
    <property type="entry name" value="Zn_ribbon_recom_dom"/>
</dbReference>
<evidence type="ECO:0000259" key="1">
    <source>
        <dbReference type="PROSITE" id="PS51737"/>
    </source>
</evidence>
<name>X0YCP8_9ZZZZ</name>
<dbReference type="PROSITE" id="PS51737">
    <property type="entry name" value="RECOMBINASE_DNA_BIND"/>
    <property type="match status" value="1"/>
</dbReference>
<comment type="caution">
    <text evidence="2">The sequence shown here is derived from an EMBL/GenBank/DDBJ whole genome shotgun (WGS) entry which is preliminary data.</text>
</comment>
<dbReference type="PANTHER" id="PTHR30461">
    <property type="entry name" value="DNA-INVERTASE FROM LAMBDOID PROPHAGE"/>
    <property type="match status" value="1"/>
</dbReference>
<dbReference type="EMBL" id="BARS01049586">
    <property type="protein sequence ID" value="GAG34616.1"/>
    <property type="molecule type" value="Genomic_DNA"/>
</dbReference>
<accession>X0YCP8</accession>
<dbReference type="GO" id="GO:0003677">
    <property type="term" value="F:DNA binding"/>
    <property type="evidence" value="ECO:0007669"/>
    <property type="project" value="InterPro"/>
</dbReference>
<dbReference type="Gene3D" id="3.90.1750.20">
    <property type="entry name" value="Putative Large Serine Recombinase, Chain B, Domain 2"/>
    <property type="match status" value="1"/>
</dbReference>
<feature type="domain" description="Recombinase" evidence="1">
    <location>
        <begin position="11"/>
        <end position="144"/>
    </location>
</feature>
<dbReference type="InterPro" id="IPR038109">
    <property type="entry name" value="DNA_bind_recomb_sf"/>
</dbReference>
<dbReference type="GO" id="GO:0000150">
    <property type="term" value="F:DNA strand exchange activity"/>
    <property type="evidence" value="ECO:0007669"/>
    <property type="project" value="InterPro"/>
</dbReference>
<reference evidence="2" key="1">
    <citation type="journal article" date="2014" name="Front. Microbiol.">
        <title>High frequency of phylogenetically diverse reductive dehalogenase-homologous genes in deep subseafloor sedimentary metagenomes.</title>
        <authorList>
            <person name="Kawai M."/>
            <person name="Futagami T."/>
            <person name="Toyoda A."/>
            <person name="Takaki Y."/>
            <person name="Nishi S."/>
            <person name="Hori S."/>
            <person name="Arai W."/>
            <person name="Tsubouchi T."/>
            <person name="Morono Y."/>
            <person name="Uchiyama I."/>
            <person name="Ito T."/>
            <person name="Fujiyama A."/>
            <person name="Inagaki F."/>
            <person name="Takami H."/>
        </authorList>
    </citation>
    <scope>NUCLEOTIDE SEQUENCE</scope>
    <source>
        <strain evidence="2">Expedition CK06-06</strain>
    </source>
</reference>
<feature type="non-terminal residue" evidence="2">
    <location>
        <position position="1"/>
    </location>
</feature>
<evidence type="ECO:0000313" key="2">
    <source>
        <dbReference type="EMBL" id="GAG34616.1"/>
    </source>
</evidence>
<dbReference type="InterPro" id="IPR011109">
    <property type="entry name" value="DNA_bind_recombinase_dom"/>
</dbReference>
<gene>
    <name evidence="2" type="ORF">S01H1_74156</name>
</gene>
<protein>
    <recommendedName>
        <fullName evidence="1">Recombinase domain-containing protein</fullName>
    </recommendedName>
</protein>
<dbReference type="AlphaFoldDB" id="X0YCP8"/>
<organism evidence="2">
    <name type="scientific">marine sediment metagenome</name>
    <dbReference type="NCBI Taxonomy" id="412755"/>
    <lineage>
        <taxon>unclassified sequences</taxon>
        <taxon>metagenomes</taxon>
        <taxon>ecological metagenomes</taxon>
    </lineage>
</organism>
<dbReference type="Pfam" id="PF13408">
    <property type="entry name" value="Zn_ribbon_recom"/>
    <property type="match status" value="1"/>
</dbReference>
<proteinExistence type="predicted"/>
<dbReference type="Pfam" id="PF07508">
    <property type="entry name" value="Recombinase"/>
    <property type="match status" value="1"/>
</dbReference>
<dbReference type="InterPro" id="IPR050639">
    <property type="entry name" value="SSR_resolvase"/>
</dbReference>
<feature type="non-terminal residue" evidence="2">
    <location>
        <position position="240"/>
    </location>
</feature>